<sequence length="225" mass="26196">MQSAQREVRLQTYLIKGESVRKDDDGVARQAVDVGSDNGPFMTDIYTFGVRNELGRIYRVVRLWHSVEYGLFTEGMERFGFSKEENPSGQDPEYGGDYSEIYYRESELEKRLMELHWEERGQITPLNDLNFQKAVNDDFPVLVFFWGEWCGPCRQLQSTLEIIAKERSGEIRVASLNVDDQKKTAEKYKVHSIPDMKLFRRGVEIYHHLGNLDKDTLNDDLSQNL</sequence>
<dbReference type="Proteomes" id="UP000006764">
    <property type="component" value="Chromosome"/>
</dbReference>
<evidence type="ECO:0000256" key="3">
    <source>
        <dbReference type="ARBA" id="ARBA00023157"/>
    </source>
</evidence>
<dbReference type="HOGENOM" id="CLU_1227801_0_0_6"/>
<name>A0A0B4XNR9_9GAMM</name>
<dbReference type="GO" id="GO:0005737">
    <property type="term" value="C:cytoplasm"/>
    <property type="evidence" value="ECO:0007669"/>
    <property type="project" value="TreeGrafter"/>
</dbReference>
<dbReference type="PROSITE" id="PS00194">
    <property type="entry name" value="THIOREDOXIN_1"/>
    <property type="match status" value="1"/>
</dbReference>
<keyword evidence="1" id="KW-0813">Transport</keyword>
<keyword evidence="3" id="KW-1015">Disulfide bond</keyword>
<evidence type="ECO:0000256" key="2">
    <source>
        <dbReference type="ARBA" id="ARBA00022982"/>
    </source>
</evidence>
<keyword evidence="2" id="KW-0249">Electron transport</keyword>
<dbReference type="PANTHER" id="PTHR45663">
    <property type="entry name" value="GEO12009P1"/>
    <property type="match status" value="1"/>
</dbReference>
<dbReference type="CDD" id="cd02947">
    <property type="entry name" value="TRX_family"/>
    <property type="match status" value="1"/>
</dbReference>
<dbReference type="InterPro" id="IPR017937">
    <property type="entry name" value="Thioredoxin_CS"/>
</dbReference>
<protein>
    <submittedName>
        <fullName evidence="6">Thioredoxin</fullName>
    </submittedName>
</protein>
<keyword evidence="4" id="KW-0676">Redox-active center</keyword>
<proteinExistence type="predicted"/>
<evidence type="ECO:0000256" key="4">
    <source>
        <dbReference type="ARBA" id="ARBA00023284"/>
    </source>
</evidence>
<organism evidence="6 7">
    <name type="scientific">Isoalcanivorax pacificus W11-5</name>
    <dbReference type="NCBI Taxonomy" id="391936"/>
    <lineage>
        <taxon>Bacteria</taxon>
        <taxon>Pseudomonadati</taxon>
        <taxon>Pseudomonadota</taxon>
        <taxon>Gammaproteobacteria</taxon>
        <taxon>Oceanospirillales</taxon>
        <taxon>Alcanivoracaceae</taxon>
        <taxon>Isoalcanivorax</taxon>
    </lineage>
</organism>
<evidence type="ECO:0000313" key="7">
    <source>
        <dbReference type="Proteomes" id="UP000006764"/>
    </source>
</evidence>
<dbReference type="Gene3D" id="3.40.30.10">
    <property type="entry name" value="Glutaredoxin"/>
    <property type="match status" value="1"/>
</dbReference>
<evidence type="ECO:0000313" key="6">
    <source>
        <dbReference type="EMBL" id="AJD47932.1"/>
    </source>
</evidence>
<gene>
    <name evidence="6" type="ORF">S7S_07580</name>
</gene>
<dbReference type="RefSeq" id="WP_008735673.1">
    <property type="nucleotide sequence ID" value="NZ_CP004387.1"/>
</dbReference>
<dbReference type="AlphaFoldDB" id="A0A0B4XNR9"/>
<dbReference type="STRING" id="391936.S7S_07580"/>
<dbReference type="Pfam" id="PF00085">
    <property type="entry name" value="Thioredoxin"/>
    <property type="match status" value="1"/>
</dbReference>
<reference evidence="6 7" key="1">
    <citation type="journal article" date="2012" name="J. Bacteriol.">
        <title>Genome sequence of an alkane-degrading bacterium, Alcanivorax pacificus type strain W11-5, isolated from deep sea sediment.</title>
        <authorList>
            <person name="Lai Q."/>
            <person name="Shao Z."/>
        </authorList>
    </citation>
    <scope>NUCLEOTIDE SEQUENCE [LARGE SCALE GENOMIC DNA]</scope>
    <source>
        <strain evidence="6 7">W11-5</strain>
    </source>
</reference>
<evidence type="ECO:0000256" key="1">
    <source>
        <dbReference type="ARBA" id="ARBA00022448"/>
    </source>
</evidence>
<dbReference type="InterPro" id="IPR013766">
    <property type="entry name" value="Thioredoxin_domain"/>
</dbReference>
<dbReference type="KEGG" id="apac:S7S_07580"/>
<dbReference type="OrthoDB" id="9790390at2"/>
<dbReference type="EMBL" id="CP004387">
    <property type="protein sequence ID" value="AJD47932.1"/>
    <property type="molecule type" value="Genomic_DNA"/>
</dbReference>
<dbReference type="SUPFAM" id="SSF52833">
    <property type="entry name" value="Thioredoxin-like"/>
    <property type="match status" value="1"/>
</dbReference>
<dbReference type="GO" id="GO:0015035">
    <property type="term" value="F:protein-disulfide reductase activity"/>
    <property type="evidence" value="ECO:0007669"/>
    <property type="project" value="TreeGrafter"/>
</dbReference>
<keyword evidence="7" id="KW-1185">Reference proteome</keyword>
<accession>A0A0B4XNR9</accession>
<dbReference type="InterPro" id="IPR036249">
    <property type="entry name" value="Thioredoxin-like_sf"/>
</dbReference>
<dbReference type="PROSITE" id="PS51352">
    <property type="entry name" value="THIOREDOXIN_2"/>
    <property type="match status" value="1"/>
</dbReference>
<evidence type="ECO:0000259" key="5">
    <source>
        <dbReference type="PROSITE" id="PS51352"/>
    </source>
</evidence>
<dbReference type="PANTHER" id="PTHR45663:SF11">
    <property type="entry name" value="GEO12009P1"/>
    <property type="match status" value="1"/>
</dbReference>
<feature type="domain" description="Thioredoxin" evidence="5">
    <location>
        <begin position="104"/>
        <end position="225"/>
    </location>
</feature>